<dbReference type="Proteomes" id="UP000050326">
    <property type="component" value="Unassembled WGS sequence"/>
</dbReference>
<feature type="transmembrane region" description="Helical" evidence="1">
    <location>
        <begin position="135"/>
        <end position="168"/>
    </location>
</feature>
<name>A0A0P8W8B2_9CLOT</name>
<keyword evidence="1" id="KW-0812">Transmembrane</keyword>
<keyword evidence="1" id="KW-0472">Membrane</keyword>
<sequence length="231" mass="25393">MFYPYGYGFDSTFIILLPAILIAFYAQIRIKSTFNKYSEVRSLKGITAAQAARHLLNKAGLDDVPVEMVGGNLTDHYDPRTRVLRLSQSVYNSTSVAAIGVAAHEAGHAVQHDNSYWPLIFRNSLVPVANFGSNAAWLLVFLAFFTGYYGLIDIGIILFSAAVLFQIVTLPVEFNASSRAINLLESEGILYDDELVSARKVLSAAALTYIAAMLVSVAQLLRLIAIGRRRK</sequence>
<keyword evidence="1" id="KW-1133">Transmembrane helix</keyword>
<accession>A0A0P8W8B2</accession>
<dbReference type="PANTHER" id="PTHR36434">
    <property type="entry name" value="MEMBRANE PROTEASE YUGP-RELATED"/>
    <property type="match status" value="1"/>
</dbReference>
<dbReference type="PATRIC" id="fig|36849.3.peg.2261"/>
<protein>
    <submittedName>
        <fullName evidence="2">Putative neutral zinc metallopeptidase</fullName>
    </submittedName>
</protein>
<dbReference type="AlphaFoldDB" id="A0A0P8W8B2"/>
<dbReference type="RefSeq" id="WP_054875183.1">
    <property type="nucleotide sequence ID" value="NZ_LKET01000032.1"/>
</dbReference>
<dbReference type="InterPro" id="IPR007395">
    <property type="entry name" value="Zn_peptidase_2"/>
</dbReference>
<dbReference type="EMBL" id="LKET01000032">
    <property type="protein sequence ID" value="KPU43977.1"/>
    <property type="molecule type" value="Genomic_DNA"/>
</dbReference>
<comment type="caution">
    <text evidence="2">The sequence shown here is derived from an EMBL/GenBank/DDBJ whole genome shotgun (WGS) entry which is preliminary data.</text>
</comment>
<gene>
    <name evidence="2" type="ORF">OXPF_21420</name>
</gene>
<dbReference type="PANTHER" id="PTHR36434:SF1">
    <property type="entry name" value="MEMBRANE PROTEASE YUGP-RELATED"/>
    <property type="match status" value="1"/>
</dbReference>
<evidence type="ECO:0000313" key="3">
    <source>
        <dbReference type="Proteomes" id="UP000050326"/>
    </source>
</evidence>
<dbReference type="OrthoDB" id="9784298at2"/>
<reference evidence="2 3" key="1">
    <citation type="submission" date="2015-09" db="EMBL/GenBank/DDBJ databases">
        <title>Genome sequence of Oxobacter pfennigii DSM 3222.</title>
        <authorList>
            <person name="Poehlein A."/>
            <person name="Bengelsdorf F.R."/>
            <person name="Schiel-Bengelsdorf B."/>
            <person name="Duerre P."/>
            <person name="Daniel R."/>
        </authorList>
    </citation>
    <scope>NUCLEOTIDE SEQUENCE [LARGE SCALE GENOMIC DNA]</scope>
    <source>
        <strain evidence="2 3">DSM 3222</strain>
    </source>
</reference>
<proteinExistence type="predicted"/>
<evidence type="ECO:0000313" key="2">
    <source>
        <dbReference type="EMBL" id="KPU43977.1"/>
    </source>
</evidence>
<feature type="transmembrane region" description="Helical" evidence="1">
    <location>
        <begin position="6"/>
        <end position="26"/>
    </location>
</feature>
<feature type="transmembrane region" description="Helical" evidence="1">
    <location>
        <begin position="201"/>
        <end position="225"/>
    </location>
</feature>
<evidence type="ECO:0000256" key="1">
    <source>
        <dbReference type="SAM" id="Phobius"/>
    </source>
</evidence>
<dbReference type="STRING" id="36849.OXPF_21420"/>
<organism evidence="2 3">
    <name type="scientific">Oxobacter pfennigii</name>
    <dbReference type="NCBI Taxonomy" id="36849"/>
    <lineage>
        <taxon>Bacteria</taxon>
        <taxon>Bacillati</taxon>
        <taxon>Bacillota</taxon>
        <taxon>Clostridia</taxon>
        <taxon>Eubacteriales</taxon>
        <taxon>Clostridiaceae</taxon>
        <taxon>Oxobacter</taxon>
    </lineage>
</organism>
<keyword evidence="3" id="KW-1185">Reference proteome</keyword>
<dbReference type="Pfam" id="PF04298">
    <property type="entry name" value="Zn_peptidase_2"/>
    <property type="match status" value="1"/>
</dbReference>